<comment type="caution">
    <text evidence="1">The sequence shown here is derived from an EMBL/GenBank/DDBJ whole genome shotgun (WGS) entry which is preliminary data.</text>
</comment>
<dbReference type="Proteomes" id="UP001154240">
    <property type="component" value="Unassembled WGS sequence"/>
</dbReference>
<evidence type="ECO:0000313" key="2">
    <source>
        <dbReference type="Proteomes" id="UP001154240"/>
    </source>
</evidence>
<keyword evidence="2" id="KW-1185">Reference proteome</keyword>
<dbReference type="AlphaFoldDB" id="A0A9X4RL82"/>
<name>A0A9X4RL82_9BACT</name>
<reference evidence="1" key="1">
    <citation type="journal article" date="2022" name="bioRxiv">
        <title>Thiovibrio frasassiensisgen. nov., sp. nov., an autotrophic, elemental sulfur disproportionating bacterium isolated from sulfidic karst sediment, and proposal of Thiovibrionaceae fam. nov.</title>
        <authorList>
            <person name="Aronson H."/>
            <person name="Thomas C."/>
            <person name="Bhattacharyya M."/>
            <person name="Eckstein S."/>
            <person name="Jensen S."/>
            <person name="Barco R."/>
            <person name="Macalady J."/>
            <person name="Amend J."/>
        </authorList>
    </citation>
    <scope>NUCLEOTIDE SEQUENCE</scope>
    <source>
        <strain evidence="1">RS19-109</strain>
    </source>
</reference>
<sequence>MEIEIWMKRKGFTVVGIQRALEFANHGTVSNTLAGRKHNRKVLQYLLTKGCPARYLDLPEDMREAA</sequence>
<evidence type="ECO:0008006" key="3">
    <source>
        <dbReference type="Google" id="ProtNLM"/>
    </source>
</evidence>
<dbReference type="RefSeq" id="WP_307632376.1">
    <property type="nucleotide sequence ID" value="NZ_JAPHEH010000001.1"/>
</dbReference>
<dbReference type="EMBL" id="JAPHEH010000001">
    <property type="protein sequence ID" value="MDG4475404.1"/>
    <property type="molecule type" value="Genomic_DNA"/>
</dbReference>
<reference evidence="1" key="2">
    <citation type="submission" date="2022-10" db="EMBL/GenBank/DDBJ databases">
        <authorList>
            <person name="Aronson H.S."/>
        </authorList>
    </citation>
    <scope>NUCLEOTIDE SEQUENCE</scope>
    <source>
        <strain evidence="1">RS19-109</strain>
    </source>
</reference>
<proteinExistence type="predicted"/>
<accession>A0A9X4RL82</accession>
<gene>
    <name evidence="1" type="ORF">OLX77_04430</name>
</gene>
<evidence type="ECO:0000313" key="1">
    <source>
        <dbReference type="EMBL" id="MDG4475404.1"/>
    </source>
</evidence>
<protein>
    <recommendedName>
        <fullName evidence="3">DNA-binding protein</fullName>
    </recommendedName>
</protein>
<organism evidence="1 2">
    <name type="scientific">Thiovibrio frasassiensis</name>
    <dbReference type="NCBI Taxonomy" id="2984131"/>
    <lineage>
        <taxon>Bacteria</taxon>
        <taxon>Pseudomonadati</taxon>
        <taxon>Thermodesulfobacteriota</taxon>
        <taxon>Desulfobulbia</taxon>
        <taxon>Desulfobulbales</taxon>
        <taxon>Thiovibrionaceae</taxon>
        <taxon>Thiovibrio</taxon>
    </lineage>
</organism>